<evidence type="ECO:0000313" key="1">
    <source>
        <dbReference type="EMBL" id="TYS86761.1"/>
    </source>
</evidence>
<dbReference type="RefSeq" id="WP_148969612.1">
    <property type="nucleotide sequence ID" value="NZ_JBNIKW010000002.1"/>
</dbReference>
<dbReference type="Proteomes" id="UP000324269">
    <property type="component" value="Unassembled WGS sequence"/>
</dbReference>
<comment type="caution">
    <text evidence="1">The sequence shown here is derived from an EMBL/GenBank/DDBJ whole genome shotgun (WGS) entry which is preliminary data.</text>
</comment>
<name>A0A5D4UHZ1_9BACI</name>
<dbReference type="EMBL" id="VTEZ01000002">
    <property type="protein sequence ID" value="TYS86761.1"/>
    <property type="molecule type" value="Genomic_DNA"/>
</dbReference>
<dbReference type="Pfam" id="PF13143">
    <property type="entry name" value="DUF3986"/>
    <property type="match status" value="1"/>
</dbReference>
<protein>
    <submittedName>
        <fullName evidence="1">DUF3986 family protein</fullName>
    </submittedName>
</protein>
<accession>A0A5D4UHZ1</accession>
<reference evidence="1 2" key="1">
    <citation type="submission" date="2019-08" db="EMBL/GenBank/DDBJ databases">
        <title>Bacillus genomes from the desert of Cuatro Cienegas, Coahuila.</title>
        <authorList>
            <person name="Olmedo-Alvarez G."/>
        </authorList>
    </citation>
    <scope>NUCLEOTIDE SEQUENCE [LARGE SCALE GENOMIC DNA]</scope>
    <source>
        <strain evidence="1 2">CH87b_3T</strain>
    </source>
</reference>
<organism evidence="1 2">
    <name type="scientific">Rossellomorea aquimaris</name>
    <dbReference type="NCBI Taxonomy" id="189382"/>
    <lineage>
        <taxon>Bacteria</taxon>
        <taxon>Bacillati</taxon>
        <taxon>Bacillota</taxon>
        <taxon>Bacilli</taxon>
        <taxon>Bacillales</taxon>
        <taxon>Bacillaceae</taxon>
        <taxon>Rossellomorea</taxon>
    </lineage>
</organism>
<evidence type="ECO:0000313" key="2">
    <source>
        <dbReference type="Proteomes" id="UP000324269"/>
    </source>
</evidence>
<dbReference type="OrthoDB" id="2620614at2"/>
<gene>
    <name evidence="1" type="ORF">FZC85_07095</name>
</gene>
<proteinExistence type="predicted"/>
<dbReference type="AlphaFoldDB" id="A0A5D4UHZ1"/>
<sequence>MIFDSKQHLHIGYYENDLDIEAIAYKIKSEDKWIVFLDSEQDLNMFKDTLNQLELYENYGYKIFSVEVDDLSYEYGLEKFTEWLKVNKVV</sequence>
<dbReference type="InterPro" id="IPR025047">
    <property type="entry name" value="DUF3986"/>
</dbReference>